<proteinExistence type="predicted"/>
<organism evidence="1 2">
    <name type="scientific">Brassica napus</name>
    <name type="common">Rape</name>
    <dbReference type="NCBI Taxonomy" id="3708"/>
    <lineage>
        <taxon>Eukaryota</taxon>
        <taxon>Viridiplantae</taxon>
        <taxon>Streptophyta</taxon>
        <taxon>Embryophyta</taxon>
        <taxon>Tracheophyta</taxon>
        <taxon>Spermatophyta</taxon>
        <taxon>Magnoliopsida</taxon>
        <taxon>eudicotyledons</taxon>
        <taxon>Gunneridae</taxon>
        <taxon>Pentapetalae</taxon>
        <taxon>rosids</taxon>
        <taxon>malvids</taxon>
        <taxon>Brassicales</taxon>
        <taxon>Brassicaceae</taxon>
        <taxon>Brassiceae</taxon>
        <taxon>Brassica</taxon>
    </lineage>
</organism>
<dbReference type="Gramene" id="CDY14313">
    <property type="protein sequence ID" value="CDY14313"/>
    <property type="gene ID" value="GSBRNA2T00078918001"/>
</dbReference>
<dbReference type="PaxDb" id="3708-A0A078FPQ0"/>
<reference evidence="1 2" key="1">
    <citation type="journal article" date="2014" name="Science">
        <title>Plant genetics. Early allopolyploid evolution in the post-Neolithic Brassica napus oilseed genome.</title>
        <authorList>
            <person name="Chalhoub B."/>
            <person name="Denoeud F."/>
            <person name="Liu S."/>
            <person name="Parkin I.A."/>
            <person name="Tang H."/>
            <person name="Wang X."/>
            <person name="Chiquet J."/>
            <person name="Belcram H."/>
            <person name="Tong C."/>
            <person name="Samans B."/>
            <person name="Correa M."/>
            <person name="Da Silva C."/>
            <person name="Just J."/>
            <person name="Falentin C."/>
            <person name="Koh C.S."/>
            <person name="Le Clainche I."/>
            <person name="Bernard M."/>
            <person name="Bento P."/>
            <person name="Noel B."/>
            <person name="Labadie K."/>
            <person name="Alberti A."/>
            <person name="Charles M."/>
            <person name="Arnaud D."/>
            <person name="Guo H."/>
            <person name="Daviaud C."/>
            <person name="Alamery S."/>
            <person name="Jabbari K."/>
            <person name="Zhao M."/>
            <person name="Edger P.P."/>
            <person name="Chelaifa H."/>
            <person name="Tack D."/>
            <person name="Lassalle G."/>
            <person name="Mestiri I."/>
            <person name="Schnel N."/>
            <person name="Le Paslier M.C."/>
            <person name="Fan G."/>
            <person name="Renault V."/>
            <person name="Bayer P.E."/>
            <person name="Golicz A.A."/>
            <person name="Manoli S."/>
            <person name="Lee T.H."/>
            <person name="Thi V.H."/>
            <person name="Chalabi S."/>
            <person name="Hu Q."/>
            <person name="Fan C."/>
            <person name="Tollenaere R."/>
            <person name="Lu Y."/>
            <person name="Battail C."/>
            <person name="Shen J."/>
            <person name="Sidebottom C.H."/>
            <person name="Wang X."/>
            <person name="Canaguier A."/>
            <person name="Chauveau A."/>
            <person name="Berard A."/>
            <person name="Deniot G."/>
            <person name="Guan M."/>
            <person name="Liu Z."/>
            <person name="Sun F."/>
            <person name="Lim Y.P."/>
            <person name="Lyons E."/>
            <person name="Town C.D."/>
            <person name="Bancroft I."/>
            <person name="Wang X."/>
            <person name="Meng J."/>
            <person name="Ma J."/>
            <person name="Pires J.C."/>
            <person name="King G.J."/>
            <person name="Brunel D."/>
            <person name="Delourme R."/>
            <person name="Renard M."/>
            <person name="Aury J.M."/>
            <person name="Adams K.L."/>
            <person name="Batley J."/>
            <person name="Snowdon R.J."/>
            <person name="Tost J."/>
            <person name="Edwards D."/>
            <person name="Zhou Y."/>
            <person name="Hua W."/>
            <person name="Sharpe A.G."/>
            <person name="Paterson A.H."/>
            <person name="Guan C."/>
            <person name="Wincker P."/>
        </authorList>
    </citation>
    <scope>NUCLEOTIDE SEQUENCE [LARGE SCALE GENOMIC DNA]</scope>
    <source>
        <strain evidence="2">cv. Darmor-bzh</strain>
    </source>
</reference>
<evidence type="ECO:0000313" key="1">
    <source>
        <dbReference type="EMBL" id="CDY14313.1"/>
    </source>
</evidence>
<dbReference type="EMBL" id="LK032041">
    <property type="protein sequence ID" value="CDY14313.1"/>
    <property type="molecule type" value="Genomic_DNA"/>
</dbReference>
<accession>A0A078FPQ0</accession>
<keyword evidence="2" id="KW-1185">Reference proteome</keyword>
<evidence type="ECO:0000313" key="2">
    <source>
        <dbReference type="Proteomes" id="UP000028999"/>
    </source>
</evidence>
<protein>
    <submittedName>
        <fullName evidence="1">BnaA08g14440D protein</fullName>
    </submittedName>
</protein>
<name>A0A078FPQ0_BRANA</name>
<sequence length="61" mass="6838">MHKTLTIITLREADLRLLVLVNKAASNSDLDALLNKKACVKIYLESFSLSVKLISLLMMFS</sequence>
<dbReference type="Proteomes" id="UP000028999">
    <property type="component" value="Unassembled WGS sequence"/>
</dbReference>
<dbReference type="AlphaFoldDB" id="A0A078FPQ0"/>
<gene>
    <name evidence="1" type="primary">BnaA08g14440D</name>
    <name evidence="1" type="ORF">GSBRNA2T00078918001</name>
</gene>